<reference evidence="2" key="1">
    <citation type="submission" date="2012-02" db="EMBL/GenBank/DDBJ databases">
        <title>Whole genome shotgun sequence of Gordonia otitidis NBRC 100426.</title>
        <authorList>
            <person name="Yoshida I."/>
            <person name="Hosoyama A."/>
            <person name="Tsuchikane K."/>
            <person name="Katsumata H."/>
            <person name="Yamazaki S."/>
            <person name="Fujita N."/>
        </authorList>
    </citation>
    <scope>NUCLEOTIDE SEQUENCE [LARGE SCALE GENOMIC DNA]</scope>
    <source>
        <strain evidence="2">NBRC 100426</strain>
    </source>
</reference>
<accession>H5TSY8</accession>
<evidence type="ECO:0000256" key="1">
    <source>
        <dbReference type="SAM" id="MobiDB-lite"/>
    </source>
</evidence>
<name>H5TSY8_GORO1</name>
<dbReference type="RefSeq" id="WP_007240770.1">
    <property type="nucleotide sequence ID" value="NZ_BAFB01000230.1"/>
</dbReference>
<evidence type="ECO:0000313" key="3">
    <source>
        <dbReference type="Proteomes" id="UP000005038"/>
    </source>
</evidence>
<proteinExistence type="predicted"/>
<gene>
    <name evidence="2" type="ORF">GOOTI_230_00210</name>
</gene>
<sequence>MSSPLYEGPHVRPEAEDTTWKAQALMPSGANATSGGRTDWSSMSIADILAKISGMTDSSASGDANAIKAALAAVERVVQSLTATFGDDPMRGLAADGSRTAGAGVGRDIAAAAESVRPAIDALEQAQAVLTNTSQQRGVVSGIAVQMRARPEDAAQLRSRVASLMESVYTTPMVDVQTWLPELPGAASDSPGAGDAGQSVIPSMGGRSGRTQAVGISESDQGGWPSGPSSAESATPVSTPTTSTRGTAGQAPVGSRGGSAQTSGDAAGSGAEGLTRGGLGTADATGLRRTAGSDRDGTSSRHAADGTESGRSGSVVAGEAIDHGSSAGAEDGSGGGGNPVNSATPPWGATVLPGAGTGPSAPGTSATPASAPAVRPGPHTGIPPTTGAGARDRGDNKHQSARYLNTREHGEEIVGDLPLVGPPVIGDWSPQSMPPRDPGSDTSAAEPNVGAVRADGRSDADRSHAERSDPKDKTRGDGR</sequence>
<organism evidence="2 3">
    <name type="scientific">Gordonia otitidis (strain DSM 44809 / CCUG 52243 / JCM 12355 / NBRC 100426 / IFM 10032)</name>
    <dbReference type="NCBI Taxonomy" id="1108044"/>
    <lineage>
        <taxon>Bacteria</taxon>
        <taxon>Bacillati</taxon>
        <taxon>Actinomycetota</taxon>
        <taxon>Actinomycetes</taxon>
        <taxon>Mycobacteriales</taxon>
        <taxon>Gordoniaceae</taxon>
        <taxon>Gordonia</taxon>
    </lineage>
</organism>
<dbReference type="STRING" id="1108044.GOOTI_230_00210"/>
<keyword evidence="3" id="KW-1185">Reference proteome</keyword>
<feature type="compositionally biased region" description="Basic and acidic residues" evidence="1">
    <location>
        <begin position="454"/>
        <end position="479"/>
    </location>
</feature>
<dbReference type="Proteomes" id="UP000005038">
    <property type="component" value="Unassembled WGS sequence"/>
</dbReference>
<feature type="compositionally biased region" description="Low complexity" evidence="1">
    <location>
        <begin position="228"/>
        <end position="248"/>
    </location>
</feature>
<dbReference type="AlphaFoldDB" id="H5TSY8"/>
<dbReference type="EMBL" id="BAFB01000230">
    <property type="protein sequence ID" value="GAB36596.1"/>
    <property type="molecule type" value="Genomic_DNA"/>
</dbReference>
<comment type="caution">
    <text evidence="2">The sequence shown here is derived from an EMBL/GenBank/DDBJ whole genome shotgun (WGS) entry which is preliminary data.</text>
</comment>
<feature type="compositionally biased region" description="Low complexity" evidence="1">
    <location>
        <begin position="185"/>
        <end position="197"/>
    </location>
</feature>
<protein>
    <submittedName>
        <fullName evidence="2">Uncharacterized protein</fullName>
    </submittedName>
</protein>
<dbReference type="OrthoDB" id="4760857at2"/>
<feature type="compositionally biased region" description="Basic and acidic residues" evidence="1">
    <location>
        <begin position="291"/>
        <end position="305"/>
    </location>
</feature>
<feature type="region of interest" description="Disordered" evidence="1">
    <location>
        <begin position="185"/>
        <end position="479"/>
    </location>
</feature>
<evidence type="ECO:0000313" key="2">
    <source>
        <dbReference type="EMBL" id="GAB36596.1"/>
    </source>
</evidence>
<feature type="compositionally biased region" description="Low complexity" evidence="1">
    <location>
        <begin position="358"/>
        <end position="389"/>
    </location>
</feature>